<dbReference type="RefSeq" id="WP_249279915.1">
    <property type="nucleotide sequence ID" value="NZ_JACRSS010000001.1"/>
</dbReference>
<keyword evidence="1" id="KW-1133">Transmembrane helix</keyword>
<dbReference type="AlphaFoldDB" id="A0A926DHC8"/>
<dbReference type="EMBL" id="JACRSS010000001">
    <property type="protein sequence ID" value="MBC8538138.1"/>
    <property type="molecule type" value="Genomic_DNA"/>
</dbReference>
<keyword evidence="3" id="KW-1185">Reference proteome</keyword>
<protein>
    <submittedName>
        <fullName evidence="2">Uncharacterized protein</fullName>
    </submittedName>
</protein>
<keyword evidence="1" id="KW-0812">Transmembrane</keyword>
<evidence type="ECO:0000313" key="2">
    <source>
        <dbReference type="EMBL" id="MBC8538138.1"/>
    </source>
</evidence>
<reference evidence="2" key="1">
    <citation type="submission" date="2020-08" db="EMBL/GenBank/DDBJ databases">
        <title>Genome public.</title>
        <authorList>
            <person name="Liu C."/>
            <person name="Sun Q."/>
        </authorList>
    </citation>
    <scope>NUCLEOTIDE SEQUENCE</scope>
    <source>
        <strain evidence="2">NSJ-63</strain>
    </source>
</reference>
<comment type="caution">
    <text evidence="2">The sequence shown here is derived from an EMBL/GenBank/DDBJ whole genome shotgun (WGS) entry which is preliminary data.</text>
</comment>
<feature type="transmembrane region" description="Helical" evidence="1">
    <location>
        <begin position="78"/>
        <end position="100"/>
    </location>
</feature>
<feature type="transmembrane region" description="Helical" evidence="1">
    <location>
        <begin position="37"/>
        <end position="58"/>
    </location>
</feature>
<dbReference type="PROSITE" id="PS51257">
    <property type="entry name" value="PROKAR_LIPOPROTEIN"/>
    <property type="match status" value="1"/>
</dbReference>
<evidence type="ECO:0000313" key="3">
    <source>
        <dbReference type="Proteomes" id="UP000617951"/>
    </source>
</evidence>
<feature type="transmembrane region" description="Helical" evidence="1">
    <location>
        <begin position="7"/>
        <end position="25"/>
    </location>
</feature>
<name>A0A926DHC8_9FIRM</name>
<keyword evidence="1" id="KW-0472">Membrane</keyword>
<evidence type="ECO:0000256" key="1">
    <source>
        <dbReference type="SAM" id="Phobius"/>
    </source>
</evidence>
<accession>A0A926DHC8</accession>
<organism evidence="2 3">
    <name type="scientific">Guopingia tenuis</name>
    <dbReference type="NCBI Taxonomy" id="2763656"/>
    <lineage>
        <taxon>Bacteria</taxon>
        <taxon>Bacillati</taxon>
        <taxon>Bacillota</taxon>
        <taxon>Clostridia</taxon>
        <taxon>Christensenellales</taxon>
        <taxon>Christensenellaceae</taxon>
        <taxon>Guopingia</taxon>
    </lineage>
</organism>
<dbReference type="Proteomes" id="UP000617951">
    <property type="component" value="Unassembled WGS sequence"/>
</dbReference>
<feature type="transmembrane region" description="Helical" evidence="1">
    <location>
        <begin position="106"/>
        <end position="126"/>
    </location>
</feature>
<proteinExistence type="predicted"/>
<gene>
    <name evidence="2" type="ORF">H8693_04220</name>
</gene>
<sequence length="141" mass="15925">MKHHRLYFWLAMFLSLAIACFYTFWSVGTAWLPSPLGFFLLWGYSLLSLAVFVFLHIYASSGRSLGLVAALRRQKHCLVLGLWGTLVFSFLYLFLASIGFILRTLLAFFCVASSALLLISQIFLTIDLTRGIAPGFLEEDD</sequence>